<dbReference type="AlphaFoldDB" id="A0A1I4GMK0"/>
<evidence type="ECO:0000256" key="3">
    <source>
        <dbReference type="ARBA" id="ARBA00013036"/>
    </source>
</evidence>
<keyword evidence="9 11" id="KW-0057">Aromatic amino acid biosynthesis</keyword>
<dbReference type="PROSITE" id="PS00789">
    <property type="entry name" value="CHORISMATE_SYNTHASE_3"/>
    <property type="match status" value="1"/>
</dbReference>
<dbReference type="CDD" id="cd07304">
    <property type="entry name" value="Chorismate_synthase"/>
    <property type="match status" value="1"/>
</dbReference>
<comment type="cofactor">
    <cofactor evidence="11 12">
        <name>FMNH2</name>
        <dbReference type="ChEBI" id="CHEBI:57618"/>
    </cofactor>
    <text evidence="11 12">Reduced FMN (FMNH(2)).</text>
</comment>
<dbReference type="GO" id="GO:0010181">
    <property type="term" value="F:FMN binding"/>
    <property type="evidence" value="ECO:0007669"/>
    <property type="project" value="TreeGrafter"/>
</dbReference>
<dbReference type="Proteomes" id="UP000199520">
    <property type="component" value="Unassembled WGS sequence"/>
</dbReference>
<name>A0A1I4GMK0_9FIRM</name>
<feature type="binding site" evidence="11">
    <location>
        <begin position="125"/>
        <end position="127"/>
    </location>
    <ligand>
        <name>FMN</name>
        <dbReference type="ChEBI" id="CHEBI:58210"/>
    </ligand>
</feature>
<dbReference type="PROSITE" id="PS00787">
    <property type="entry name" value="CHORISMATE_SYNTHASE_1"/>
    <property type="match status" value="1"/>
</dbReference>
<evidence type="ECO:0000256" key="4">
    <source>
        <dbReference type="ARBA" id="ARBA00022605"/>
    </source>
</evidence>
<dbReference type="Gene3D" id="3.60.150.10">
    <property type="entry name" value="Chorismate synthase AroC"/>
    <property type="match status" value="1"/>
</dbReference>
<dbReference type="PIRSF" id="PIRSF001456">
    <property type="entry name" value="Chorismate_synth"/>
    <property type="match status" value="1"/>
</dbReference>
<dbReference type="PROSITE" id="PS00788">
    <property type="entry name" value="CHORISMATE_SYNTHASE_2"/>
    <property type="match status" value="1"/>
</dbReference>
<dbReference type="NCBIfam" id="NF003793">
    <property type="entry name" value="PRK05382.1"/>
    <property type="match status" value="1"/>
</dbReference>
<comment type="similarity">
    <text evidence="2 11 12">Belongs to the chorismate synthase family.</text>
</comment>
<evidence type="ECO:0000256" key="12">
    <source>
        <dbReference type="RuleBase" id="RU000605"/>
    </source>
</evidence>
<evidence type="ECO:0000313" key="14">
    <source>
        <dbReference type="Proteomes" id="UP000199520"/>
    </source>
</evidence>
<comment type="function">
    <text evidence="11">Catalyzes the anti-1,4-elimination of the C-3 phosphate and the C-6 proR hydrogen from 5-enolpyruvylshikimate-3-phosphate (EPSP) to yield chorismate, which is the branch point compound that serves as the starting substrate for the three terminal pathways of aromatic amino acid biosynthesis. This reaction introduces a second double bond into the aromatic ring system.</text>
</comment>
<gene>
    <name evidence="11" type="primary">aroC</name>
    <name evidence="13" type="ORF">SAMN04490355_10018</name>
</gene>
<evidence type="ECO:0000256" key="8">
    <source>
        <dbReference type="ARBA" id="ARBA00022857"/>
    </source>
</evidence>
<evidence type="ECO:0000313" key="13">
    <source>
        <dbReference type="EMBL" id="SFL30723.1"/>
    </source>
</evidence>
<dbReference type="NCBIfam" id="TIGR00033">
    <property type="entry name" value="aroC"/>
    <property type="match status" value="1"/>
</dbReference>
<dbReference type="GO" id="GO:0008652">
    <property type="term" value="P:amino acid biosynthetic process"/>
    <property type="evidence" value="ECO:0007669"/>
    <property type="project" value="UniProtKB-KW"/>
</dbReference>
<dbReference type="EC" id="4.2.3.5" evidence="3 11"/>
<dbReference type="EMBL" id="FOTS01000001">
    <property type="protein sequence ID" value="SFL30723.1"/>
    <property type="molecule type" value="Genomic_DNA"/>
</dbReference>
<evidence type="ECO:0000256" key="6">
    <source>
        <dbReference type="ARBA" id="ARBA00022643"/>
    </source>
</evidence>
<comment type="catalytic activity">
    <reaction evidence="11 12">
        <text>5-O-(1-carboxyvinyl)-3-phosphoshikimate = chorismate + phosphate</text>
        <dbReference type="Rhea" id="RHEA:21020"/>
        <dbReference type="ChEBI" id="CHEBI:29748"/>
        <dbReference type="ChEBI" id="CHEBI:43474"/>
        <dbReference type="ChEBI" id="CHEBI:57701"/>
        <dbReference type="EC" id="4.2.3.5"/>
    </reaction>
</comment>
<dbReference type="GO" id="GO:0009073">
    <property type="term" value="P:aromatic amino acid family biosynthetic process"/>
    <property type="evidence" value="ECO:0007669"/>
    <property type="project" value="UniProtKB-KW"/>
</dbReference>
<evidence type="ECO:0000256" key="5">
    <source>
        <dbReference type="ARBA" id="ARBA00022630"/>
    </source>
</evidence>
<dbReference type="Pfam" id="PF01264">
    <property type="entry name" value="Chorismate_synt"/>
    <property type="match status" value="1"/>
</dbReference>
<comment type="pathway">
    <text evidence="1 11 12">Metabolic intermediate biosynthesis; chorismate biosynthesis; chorismate from D-erythrose 4-phosphate and phosphoenolpyruvate: step 7/7.</text>
</comment>
<evidence type="ECO:0000256" key="7">
    <source>
        <dbReference type="ARBA" id="ARBA00022827"/>
    </source>
</evidence>
<accession>A0A1I4GMK0</accession>
<feature type="binding site" evidence="11">
    <location>
        <position position="330"/>
    </location>
    <ligand>
        <name>FMN</name>
        <dbReference type="ChEBI" id="CHEBI:58210"/>
    </ligand>
</feature>
<feature type="binding site" evidence="11">
    <location>
        <begin position="304"/>
        <end position="308"/>
    </location>
    <ligand>
        <name>FMN</name>
        <dbReference type="ChEBI" id="CHEBI:58210"/>
    </ligand>
</feature>
<dbReference type="PANTHER" id="PTHR21085">
    <property type="entry name" value="CHORISMATE SYNTHASE"/>
    <property type="match status" value="1"/>
</dbReference>
<reference evidence="14" key="1">
    <citation type="submission" date="2016-10" db="EMBL/GenBank/DDBJ databases">
        <authorList>
            <person name="Varghese N."/>
            <person name="Submissions S."/>
        </authorList>
    </citation>
    <scope>NUCLEOTIDE SEQUENCE [LARGE SCALE GENOMIC DNA]</scope>
    <source>
        <strain evidence="14">DSM 13327</strain>
    </source>
</reference>
<dbReference type="SUPFAM" id="SSF103263">
    <property type="entry name" value="Chorismate synthase, AroC"/>
    <property type="match status" value="1"/>
</dbReference>
<evidence type="ECO:0000256" key="11">
    <source>
        <dbReference type="HAMAP-Rule" id="MF_00300"/>
    </source>
</evidence>
<keyword evidence="14" id="KW-1185">Reference proteome</keyword>
<comment type="subunit">
    <text evidence="11">Homotetramer.</text>
</comment>
<dbReference type="InterPro" id="IPR000453">
    <property type="entry name" value="Chorismate_synth"/>
</dbReference>
<dbReference type="InterPro" id="IPR035904">
    <property type="entry name" value="Chorismate_synth_AroC_sf"/>
</dbReference>
<proteinExistence type="inferred from homology"/>
<evidence type="ECO:0000256" key="9">
    <source>
        <dbReference type="ARBA" id="ARBA00023141"/>
    </source>
</evidence>
<dbReference type="GO" id="GO:0005829">
    <property type="term" value="C:cytosol"/>
    <property type="evidence" value="ECO:0007669"/>
    <property type="project" value="TreeGrafter"/>
</dbReference>
<feature type="binding site" evidence="11">
    <location>
        <position position="47"/>
    </location>
    <ligand>
        <name>NADP(+)</name>
        <dbReference type="ChEBI" id="CHEBI:58349"/>
    </ligand>
</feature>
<dbReference type="RefSeq" id="WP_090931715.1">
    <property type="nucleotide sequence ID" value="NZ_FOTS01000001.1"/>
</dbReference>
<comment type="caution">
    <text evidence="11">Lacks conserved residue(s) required for the propagation of feature annotation.</text>
</comment>
<dbReference type="STRING" id="1123291.SAMN04490355_10018"/>
<evidence type="ECO:0000256" key="10">
    <source>
        <dbReference type="ARBA" id="ARBA00023239"/>
    </source>
</evidence>
<protein>
    <recommendedName>
        <fullName evidence="3 11">Chorismate synthase</fullName>
        <shortName evidence="11">CS</shortName>
        <ecNumber evidence="3 11">4.2.3.5</ecNumber>
    </recommendedName>
    <alternativeName>
        <fullName evidence="11">5-enolpyruvylshikimate-3-phosphate phospholyase</fullName>
    </alternativeName>
</protein>
<keyword evidence="4 11" id="KW-0028">Amino-acid biosynthesis</keyword>
<organism evidence="13 14">
    <name type="scientific">Pelosinus propionicus DSM 13327</name>
    <dbReference type="NCBI Taxonomy" id="1123291"/>
    <lineage>
        <taxon>Bacteria</taxon>
        <taxon>Bacillati</taxon>
        <taxon>Bacillota</taxon>
        <taxon>Negativicutes</taxon>
        <taxon>Selenomonadales</taxon>
        <taxon>Sporomusaceae</taxon>
        <taxon>Pelosinus</taxon>
    </lineage>
</organism>
<keyword evidence="5 11" id="KW-0285">Flavoprotein</keyword>
<dbReference type="HAMAP" id="MF_00300">
    <property type="entry name" value="Chorismate_synth"/>
    <property type="match status" value="1"/>
</dbReference>
<dbReference type="OrthoDB" id="9771806at2"/>
<keyword evidence="10 11" id="KW-0456">Lyase</keyword>
<dbReference type="UniPathway" id="UPA00053">
    <property type="reaction ID" value="UER00090"/>
</dbReference>
<dbReference type="InterPro" id="IPR020541">
    <property type="entry name" value="Chorismate_synthase_CS"/>
</dbReference>
<dbReference type="PANTHER" id="PTHR21085:SF0">
    <property type="entry name" value="CHORISMATE SYNTHASE"/>
    <property type="match status" value="1"/>
</dbReference>
<keyword evidence="6 11" id="KW-0288">FMN</keyword>
<feature type="binding site" evidence="11">
    <location>
        <position position="289"/>
    </location>
    <ligand>
        <name>FMN</name>
        <dbReference type="ChEBI" id="CHEBI:58210"/>
    </ligand>
</feature>
<evidence type="ECO:0000256" key="1">
    <source>
        <dbReference type="ARBA" id="ARBA00005044"/>
    </source>
</evidence>
<dbReference type="GO" id="GO:0009423">
    <property type="term" value="P:chorismate biosynthetic process"/>
    <property type="evidence" value="ECO:0007669"/>
    <property type="project" value="UniProtKB-UniRule"/>
</dbReference>
<sequence length="355" mass="37958">MSGSWGKKVQYSIFGESHGKGIGITIDGLPPGFEIDLAEVTRELERRAPGKSPLSTARNEKDAFTIWSGFLNGKTTGSPLCSSIENKDQRSADYESLAWKFRPGHADYTGSIKYKHFNDLRGGGHFSGRLTAPLVFAGAIAKQLLRQQNIHIGSHIQRISSISESQFDAVTIDQATLEQLKAKSFPVLDPAVGESMQECILSAKTAGDSVGGIIEAAVIHLPAGLGDPFFDSLESTLAHLLFSIPAVKGVEFGAGFTFAQMRGSQANDAMYSKDNVVVTSTNHNGGILGGISNGMPLIFRVAIKPTPSISVEQDTVNAKGENVSIRVEGRHDPCIVHRAIPVVEAAAAMAIWDVL</sequence>
<evidence type="ECO:0000256" key="2">
    <source>
        <dbReference type="ARBA" id="ARBA00008014"/>
    </source>
</evidence>
<dbReference type="GO" id="GO:0004107">
    <property type="term" value="F:chorismate synthase activity"/>
    <property type="evidence" value="ECO:0007669"/>
    <property type="project" value="UniProtKB-UniRule"/>
</dbReference>
<keyword evidence="8 11" id="KW-0521">NADP</keyword>
<keyword evidence="7 11" id="KW-0274">FAD</keyword>